<sequence length="183" mass="20658">MVAKDKIPNSVVKYIQDKQIKKAIVLGGEGSILKNTADNVERAIMGKDTIEENTKPVEDNTQIDTSNIKKSAVTKSDVALYTDEQLSQEAGKPPKNKIVDVLEDKDTLAKVRYDKTEGWINKQNLKPYEATSFGKVVNNVPYISQLVIELKKIKKYLIEKINIINLNKKKDCTNIRCSVFLFI</sequence>
<accession>A0A1H8HUZ0</accession>
<dbReference type="EMBL" id="FODF01000006">
    <property type="protein sequence ID" value="SEN60170.1"/>
    <property type="molecule type" value="Genomic_DNA"/>
</dbReference>
<name>A0A1H8HUZ0_9FIRM</name>
<organism evidence="1 2">
    <name type="scientific">Peptostreptococcus russellii</name>
    <dbReference type="NCBI Taxonomy" id="215200"/>
    <lineage>
        <taxon>Bacteria</taxon>
        <taxon>Bacillati</taxon>
        <taxon>Bacillota</taxon>
        <taxon>Clostridia</taxon>
        <taxon>Peptostreptococcales</taxon>
        <taxon>Peptostreptococcaceae</taxon>
        <taxon>Peptostreptococcus</taxon>
    </lineage>
</organism>
<protein>
    <submittedName>
        <fullName evidence="1">Uncharacterized protein</fullName>
    </submittedName>
</protein>
<proteinExistence type="predicted"/>
<evidence type="ECO:0000313" key="1">
    <source>
        <dbReference type="EMBL" id="SEN60170.1"/>
    </source>
</evidence>
<gene>
    <name evidence="1" type="ORF">SAMN05216454_10697</name>
</gene>
<evidence type="ECO:0000313" key="2">
    <source>
        <dbReference type="Proteomes" id="UP000199512"/>
    </source>
</evidence>
<keyword evidence="2" id="KW-1185">Reference proteome</keyword>
<dbReference type="Proteomes" id="UP000199512">
    <property type="component" value="Unassembled WGS sequence"/>
</dbReference>
<dbReference type="AlphaFoldDB" id="A0A1H8HUZ0"/>
<reference evidence="1 2" key="1">
    <citation type="submission" date="2016-10" db="EMBL/GenBank/DDBJ databases">
        <authorList>
            <person name="de Groot N.N."/>
        </authorList>
    </citation>
    <scope>NUCLEOTIDE SEQUENCE [LARGE SCALE GENOMIC DNA]</scope>
    <source>
        <strain evidence="1 2">Calf135</strain>
    </source>
</reference>